<evidence type="ECO:0000259" key="8">
    <source>
        <dbReference type="PROSITE" id="PS51363"/>
    </source>
</evidence>
<dbReference type="GO" id="GO:0071074">
    <property type="term" value="F:eukaryotic initiation factor eIF2 binding"/>
    <property type="evidence" value="ECO:0007669"/>
    <property type="project" value="TreeGrafter"/>
</dbReference>
<evidence type="ECO:0000256" key="2">
    <source>
        <dbReference type="ARBA" id="ARBA00018059"/>
    </source>
</evidence>
<dbReference type="AlphaFoldDB" id="A0A915I2B6"/>
<dbReference type="InterPro" id="IPR016190">
    <property type="entry name" value="Transl_init_fac_IF2/IF5_Zn-bd"/>
</dbReference>
<dbReference type="SMART" id="SM00653">
    <property type="entry name" value="eIF2B_5"/>
    <property type="match status" value="1"/>
</dbReference>
<dbReference type="Gene3D" id="3.30.30.170">
    <property type="match status" value="1"/>
</dbReference>
<dbReference type="GO" id="GO:0005829">
    <property type="term" value="C:cytosol"/>
    <property type="evidence" value="ECO:0007669"/>
    <property type="project" value="TreeGrafter"/>
</dbReference>
<dbReference type="SUPFAM" id="SSF75689">
    <property type="entry name" value="Zinc-binding domain of translation initiation factor 2 beta"/>
    <property type="match status" value="1"/>
</dbReference>
<dbReference type="InterPro" id="IPR002735">
    <property type="entry name" value="Transl_init_fac_IF2/IF5_dom"/>
</dbReference>
<keyword evidence="9" id="KW-1185">Reference proteome</keyword>
<proteinExistence type="inferred from homology"/>
<sequence length="449" mass="50033">MAININRNVEDAFYRYKMPRLLAKVEGKGNGIKTVVANMVDIAKALNRPPTYPTKYFGCELGAQTQFDLKNDRYIVNGDHDAVKLQDLLDGFIKKFVLCQECDNPETTLTVKGQKITLSCKACGHVTAVDPRHRLTTFVIKNPPPPPSDLPSADAAVVAAVTAPVGKRSSKGARSATKSSASVENGHHGSSDGNEQNSPTADDEALDEDDGDWAVDPDDAEDRQRELVGNMANITMNDDLEKSVDERLKIFEDYLKAKMKKNQDLDPKLVQAEADRLDVKEEALLVICRVIFDEKPSQLVDEKVVQNFRQLFLRFSAGNERAQRHLLGALEQILTSSSGRPLVAKIPRILELFYDNDILEEKQILRWGDKTSSKYVTRELNKEVRAKAQPFLKWLKEAEEESGNENDEEDDGVEIIYDNKPIQNGKSTVASTPASVAQANYDDLDIDNI</sequence>
<evidence type="ECO:0000256" key="6">
    <source>
        <dbReference type="ARBA" id="ARBA00023134"/>
    </source>
</evidence>
<keyword evidence="6" id="KW-0342">GTP-binding</keyword>
<dbReference type="Proteomes" id="UP000887565">
    <property type="component" value="Unplaced"/>
</dbReference>
<protein>
    <recommendedName>
        <fullName evidence="2">Eukaryotic translation initiation factor 5</fullName>
    </recommendedName>
</protein>
<dbReference type="InterPro" id="IPR003307">
    <property type="entry name" value="W2_domain"/>
</dbReference>
<dbReference type="Pfam" id="PF02020">
    <property type="entry name" value="W2"/>
    <property type="match status" value="1"/>
</dbReference>
<dbReference type="PROSITE" id="PS51363">
    <property type="entry name" value="W2"/>
    <property type="match status" value="1"/>
</dbReference>
<dbReference type="InterPro" id="IPR045196">
    <property type="entry name" value="IF2/IF5"/>
</dbReference>
<dbReference type="GO" id="GO:0001732">
    <property type="term" value="P:formation of cytoplasmic translation initiation complex"/>
    <property type="evidence" value="ECO:0007669"/>
    <property type="project" value="TreeGrafter"/>
</dbReference>
<feature type="compositionally biased region" description="Polar residues" evidence="7">
    <location>
        <begin position="191"/>
        <end position="200"/>
    </location>
</feature>
<evidence type="ECO:0000313" key="10">
    <source>
        <dbReference type="WBParaSite" id="nRc.2.0.1.t07970-RA"/>
    </source>
</evidence>
<dbReference type="FunFam" id="2.20.25.350:FF:000001">
    <property type="entry name" value="Eukaryotic translation initiation factor 5"/>
    <property type="match status" value="1"/>
</dbReference>
<dbReference type="GO" id="GO:0005092">
    <property type="term" value="F:GDP-dissociation inhibitor activity"/>
    <property type="evidence" value="ECO:0007669"/>
    <property type="project" value="TreeGrafter"/>
</dbReference>
<keyword evidence="4" id="KW-0547">Nucleotide-binding</keyword>
<dbReference type="InterPro" id="IPR016024">
    <property type="entry name" value="ARM-type_fold"/>
</dbReference>
<reference evidence="10" key="1">
    <citation type="submission" date="2022-11" db="UniProtKB">
        <authorList>
            <consortium name="WormBaseParasite"/>
        </authorList>
    </citation>
    <scope>IDENTIFICATION</scope>
</reference>
<dbReference type="GO" id="GO:0003743">
    <property type="term" value="F:translation initiation factor activity"/>
    <property type="evidence" value="ECO:0007669"/>
    <property type="project" value="UniProtKB-KW"/>
</dbReference>
<evidence type="ECO:0000256" key="7">
    <source>
        <dbReference type="SAM" id="MobiDB-lite"/>
    </source>
</evidence>
<feature type="compositionally biased region" description="Acidic residues" evidence="7">
    <location>
        <begin position="201"/>
        <end position="218"/>
    </location>
</feature>
<dbReference type="Gene3D" id="2.20.25.350">
    <property type="match status" value="1"/>
</dbReference>
<feature type="region of interest" description="Disordered" evidence="7">
    <location>
        <begin position="164"/>
        <end position="218"/>
    </location>
</feature>
<dbReference type="SUPFAM" id="SSF100966">
    <property type="entry name" value="Translation initiation factor 2 beta, aIF2beta, N-terminal domain"/>
    <property type="match status" value="1"/>
</dbReference>
<dbReference type="WBParaSite" id="nRc.2.0.1.t07970-RA">
    <property type="protein sequence ID" value="nRc.2.0.1.t07970-RA"/>
    <property type="gene ID" value="nRc.2.0.1.g07970"/>
</dbReference>
<feature type="domain" description="W2" evidence="8">
    <location>
        <begin position="241"/>
        <end position="405"/>
    </location>
</feature>
<dbReference type="CDD" id="cd11561">
    <property type="entry name" value="W2_eIF5"/>
    <property type="match status" value="1"/>
</dbReference>
<dbReference type="OMA" id="YRYKMEK"/>
<name>A0A915I2B6_ROMCU</name>
<dbReference type="PANTHER" id="PTHR23001:SF7">
    <property type="entry name" value="EUKARYOTIC TRANSLATION INITIATION FACTOR 5"/>
    <property type="match status" value="1"/>
</dbReference>
<evidence type="ECO:0000256" key="1">
    <source>
        <dbReference type="ARBA" id="ARBA00010397"/>
    </source>
</evidence>
<comment type="similarity">
    <text evidence="1">Belongs to the eIF-2-beta/eIF-5 family.</text>
</comment>
<evidence type="ECO:0000256" key="5">
    <source>
        <dbReference type="ARBA" id="ARBA00022917"/>
    </source>
</evidence>
<dbReference type="SUPFAM" id="SSF48371">
    <property type="entry name" value="ARM repeat"/>
    <property type="match status" value="1"/>
</dbReference>
<accession>A0A915I2B6</accession>
<dbReference type="SMART" id="SM00515">
    <property type="entry name" value="eIF5C"/>
    <property type="match status" value="1"/>
</dbReference>
<keyword evidence="5" id="KW-0648">Protein biosynthesis</keyword>
<evidence type="ECO:0000256" key="3">
    <source>
        <dbReference type="ARBA" id="ARBA00022540"/>
    </source>
</evidence>
<keyword evidence="3" id="KW-0396">Initiation factor</keyword>
<evidence type="ECO:0000256" key="4">
    <source>
        <dbReference type="ARBA" id="ARBA00022741"/>
    </source>
</evidence>
<dbReference type="InterPro" id="IPR016189">
    <property type="entry name" value="Transl_init_fac_IF2/IF5_N"/>
</dbReference>
<evidence type="ECO:0000313" key="9">
    <source>
        <dbReference type="Proteomes" id="UP000887565"/>
    </source>
</evidence>
<dbReference type="PANTHER" id="PTHR23001">
    <property type="entry name" value="EUKARYOTIC TRANSLATION INITIATION FACTOR"/>
    <property type="match status" value="1"/>
</dbReference>
<dbReference type="Pfam" id="PF01873">
    <property type="entry name" value="eIF-5_eIF-2B"/>
    <property type="match status" value="1"/>
</dbReference>
<dbReference type="Gene3D" id="1.25.40.180">
    <property type="match status" value="1"/>
</dbReference>
<organism evidence="9 10">
    <name type="scientific">Romanomermis culicivorax</name>
    <name type="common">Nematode worm</name>
    <dbReference type="NCBI Taxonomy" id="13658"/>
    <lineage>
        <taxon>Eukaryota</taxon>
        <taxon>Metazoa</taxon>
        <taxon>Ecdysozoa</taxon>
        <taxon>Nematoda</taxon>
        <taxon>Enoplea</taxon>
        <taxon>Dorylaimia</taxon>
        <taxon>Mermithida</taxon>
        <taxon>Mermithoidea</taxon>
        <taxon>Mermithidae</taxon>
        <taxon>Romanomermis</taxon>
    </lineage>
</organism>
<dbReference type="GO" id="GO:0005525">
    <property type="term" value="F:GTP binding"/>
    <property type="evidence" value="ECO:0007669"/>
    <property type="project" value="UniProtKB-KW"/>
</dbReference>
<dbReference type="FunFam" id="3.30.30.170:FF:000002">
    <property type="entry name" value="Eukaryotic translation initiation factor 5"/>
    <property type="match status" value="1"/>
</dbReference>